<protein>
    <submittedName>
        <fullName evidence="6">Uncharacterized protein</fullName>
    </submittedName>
</protein>
<evidence type="ECO:0000313" key="6">
    <source>
        <dbReference type="EMBL" id="KAI5334142.1"/>
    </source>
</evidence>
<dbReference type="AlphaFoldDB" id="A0AAD4W275"/>
<dbReference type="InterPro" id="IPR001128">
    <property type="entry name" value="Cyt_P450"/>
</dbReference>
<proteinExistence type="inferred from homology"/>
<organism evidence="6 7">
    <name type="scientific">Prunus dulcis</name>
    <name type="common">Almond</name>
    <name type="synonym">Amygdalus dulcis</name>
    <dbReference type="NCBI Taxonomy" id="3755"/>
    <lineage>
        <taxon>Eukaryota</taxon>
        <taxon>Viridiplantae</taxon>
        <taxon>Streptophyta</taxon>
        <taxon>Embryophyta</taxon>
        <taxon>Tracheophyta</taxon>
        <taxon>Spermatophyta</taxon>
        <taxon>Magnoliopsida</taxon>
        <taxon>eudicotyledons</taxon>
        <taxon>Gunneridae</taxon>
        <taxon>Pentapetalae</taxon>
        <taxon>rosids</taxon>
        <taxon>fabids</taxon>
        <taxon>Rosales</taxon>
        <taxon>Rosaceae</taxon>
        <taxon>Amygdaloideae</taxon>
        <taxon>Amygdaleae</taxon>
        <taxon>Prunus</taxon>
    </lineage>
</organism>
<dbReference type="PRINTS" id="PR00463">
    <property type="entry name" value="EP450I"/>
</dbReference>
<dbReference type="GO" id="GO:0005506">
    <property type="term" value="F:iron ion binding"/>
    <property type="evidence" value="ECO:0007669"/>
    <property type="project" value="InterPro"/>
</dbReference>
<dbReference type="Gene3D" id="1.10.630.10">
    <property type="entry name" value="Cytochrome P450"/>
    <property type="match status" value="1"/>
</dbReference>
<evidence type="ECO:0000256" key="4">
    <source>
        <dbReference type="ARBA" id="ARBA00023002"/>
    </source>
</evidence>
<evidence type="ECO:0000256" key="1">
    <source>
        <dbReference type="ARBA" id="ARBA00010617"/>
    </source>
</evidence>
<accession>A0AAD4W275</accession>
<dbReference type="GO" id="GO:0004497">
    <property type="term" value="F:monooxygenase activity"/>
    <property type="evidence" value="ECO:0007669"/>
    <property type="project" value="InterPro"/>
</dbReference>
<dbReference type="InterPro" id="IPR036396">
    <property type="entry name" value="Cyt_P450_sf"/>
</dbReference>
<gene>
    <name evidence="6" type="ORF">L3X38_024275</name>
</gene>
<keyword evidence="2" id="KW-0349">Heme</keyword>
<evidence type="ECO:0000256" key="5">
    <source>
        <dbReference type="ARBA" id="ARBA00023004"/>
    </source>
</evidence>
<evidence type="ECO:0000313" key="7">
    <source>
        <dbReference type="Proteomes" id="UP001054821"/>
    </source>
</evidence>
<dbReference type="Pfam" id="PF00067">
    <property type="entry name" value="p450"/>
    <property type="match status" value="1"/>
</dbReference>
<dbReference type="Proteomes" id="UP001054821">
    <property type="component" value="Chromosome 4"/>
</dbReference>
<dbReference type="GO" id="GO:0016705">
    <property type="term" value="F:oxidoreductase activity, acting on paired donors, with incorporation or reduction of molecular oxygen"/>
    <property type="evidence" value="ECO:0007669"/>
    <property type="project" value="InterPro"/>
</dbReference>
<dbReference type="PANTHER" id="PTHR47955">
    <property type="entry name" value="CYTOCHROME P450 FAMILY 71 PROTEIN"/>
    <property type="match status" value="1"/>
</dbReference>
<name>A0AAD4W275_PRUDU</name>
<evidence type="ECO:0000256" key="2">
    <source>
        <dbReference type="ARBA" id="ARBA00022617"/>
    </source>
</evidence>
<keyword evidence="5" id="KW-0408">Iron</keyword>
<reference evidence="6 7" key="1">
    <citation type="journal article" date="2022" name="G3 (Bethesda)">
        <title>Whole-genome sequence and methylome profiling of the almond [Prunus dulcis (Mill.) D.A. Webb] cultivar 'Nonpareil'.</title>
        <authorList>
            <person name="D'Amico-Willman K.M."/>
            <person name="Ouma W.Z."/>
            <person name="Meulia T."/>
            <person name="Sideli G.M."/>
            <person name="Gradziel T.M."/>
            <person name="Fresnedo-Ramirez J."/>
        </authorList>
    </citation>
    <scope>NUCLEOTIDE SEQUENCE [LARGE SCALE GENOMIC DNA]</scope>
    <source>
        <strain evidence="6">Clone GOH B32 T37-40</strain>
    </source>
</reference>
<sequence length="102" mass="11560">MQNQLLCFNIQQLIGSLPHHGLRDLAKRYGPLMHLRLGEVSTVVVSLAEFAKEVLKTHDVIFASRPHILSVSIMTCSCTSIAFAPYGDYWRQLQKICTLELF</sequence>
<dbReference type="InterPro" id="IPR002401">
    <property type="entry name" value="Cyt_P450_E_grp-I"/>
</dbReference>
<comment type="similarity">
    <text evidence="1">Belongs to the cytochrome P450 family.</text>
</comment>
<comment type="caution">
    <text evidence="6">The sequence shown here is derived from an EMBL/GenBank/DDBJ whole genome shotgun (WGS) entry which is preliminary data.</text>
</comment>
<dbReference type="GO" id="GO:0020037">
    <property type="term" value="F:heme binding"/>
    <property type="evidence" value="ECO:0007669"/>
    <property type="project" value="InterPro"/>
</dbReference>
<dbReference type="SUPFAM" id="SSF48264">
    <property type="entry name" value="Cytochrome P450"/>
    <property type="match status" value="1"/>
</dbReference>
<evidence type="ECO:0000256" key="3">
    <source>
        <dbReference type="ARBA" id="ARBA00022723"/>
    </source>
</evidence>
<keyword evidence="3" id="KW-0479">Metal-binding</keyword>
<keyword evidence="7" id="KW-1185">Reference proteome</keyword>
<keyword evidence="4" id="KW-0560">Oxidoreductase</keyword>
<dbReference type="PANTHER" id="PTHR47955:SF8">
    <property type="entry name" value="CYTOCHROME P450 71D11-LIKE"/>
    <property type="match status" value="1"/>
</dbReference>
<dbReference type="EMBL" id="JAJFAZ020000004">
    <property type="protein sequence ID" value="KAI5334142.1"/>
    <property type="molecule type" value="Genomic_DNA"/>
</dbReference>